<gene>
    <name evidence="3" type="ORF">HRJ53_02485</name>
</gene>
<dbReference type="InterPro" id="IPR011109">
    <property type="entry name" value="DNA_bind_recombinase_dom"/>
</dbReference>
<accession>A0A7V8NM27</accession>
<dbReference type="SMART" id="SM00857">
    <property type="entry name" value="Resolvase"/>
    <property type="match status" value="1"/>
</dbReference>
<feature type="non-terminal residue" evidence="3">
    <location>
        <position position="431"/>
    </location>
</feature>
<evidence type="ECO:0000259" key="2">
    <source>
        <dbReference type="PROSITE" id="PS51737"/>
    </source>
</evidence>
<organism evidence="3 4">
    <name type="scientific">Candidatus Acidiferrum panamense</name>
    <dbReference type="NCBI Taxonomy" id="2741543"/>
    <lineage>
        <taxon>Bacteria</taxon>
        <taxon>Pseudomonadati</taxon>
        <taxon>Acidobacteriota</taxon>
        <taxon>Terriglobia</taxon>
        <taxon>Candidatus Acidiferrales</taxon>
        <taxon>Candidatus Acidiferrum</taxon>
    </lineage>
</organism>
<dbReference type="CDD" id="cd00338">
    <property type="entry name" value="Ser_Recombinase"/>
    <property type="match status" value="1"/>
</dbReference>
<dbReference type="Proteomes" id="UP000567293">
    <property type="component" value="Unassembled WGS sequence"/>
</dbReference>
<protein>
    <submittedName>
        <fullName evidence="3">Recombinase family protein</fullName>
    </submittedName>
</protein>
<dbReference type="Pfam" id="PF00239">
    <property type="entry name" value="Resolvase"/>
    <property type="match status" value="1"/>
</dbReference>
<dbReference type="Gene3D" id="3.90.1750.20">
    <property type="entry name" value="Putative Large Serine Recombinase, Chain B, Domain 2"/>
    <property type="match status" value="1"/>
</dbReference>
<dbReference type="AlphaFoldDB" id="A0A7V8NM27"/>
<dbReference type="InterPro" id="IPR036162">
    <property type="entry name" value="Resolvase-like_N_sf"/>
</dbReference>
<dbReference type="SUPFAM" id="SSF53041">
    <property type="entry name" value="Resolvase-like"/>
    <property type="match status" value="1"/>
</dbReference>
<dbReference type="GO" id="GO:0000150">
    <property type="term" value="F:DNA strand exchange activity"/>
    <property type="evidence" value="ECO:0007669"/>
    <property type="project" value="InterPro"/>
</dbReference>
<name>A0A7V8NM27_9BACT</name>
<reference evidence="3" key="1">
    <citation type="submission" date="2020-06" db="EMBL/GenBank/DDBJ databases">
        <title>Legume-microbial interactions unlock mineral nutrients during tropical forest succession.</title>
        <authorList>
            <person name="Epihov D.Z."/>
        </authorList>
    </citation>
    <scope>NUCLEOTIDE SEQUENCE [LARGE SCALE GENOMIC DNA]</scope>
    <source>
        <strain evidence="3">Pan2503</strain>
    </source>
</reference>
<dbReference type="PANTHER" id="PTHR30461">
    <property type="entry name" value="DNA-INVERTASE FROM LAMBDOID PROPHAGE"/>
    <property type="match status" value="1"/>
</dbReference>
<feature type="domain" description="Resolvase/invertase-type recombinase catalytic" evidence="1">
    <location>
        <begin position="1"/>
        <end position="141"/>
    </location>
</feature>
<keyword evidence="4" id="KW-1185">Reference proteome</keyword>
<feature type="domain" description="Recombinase" evidence="2">
    <location>
        <begin position="148"/>
        <end position="293"/>
    </location>
</feature>
<evidence type="ECO:0000313" key="3">
    <source>
        <dbReference type="EMBL" id="MBA0083839.1"/>
    </source>
</evidence>
<dbReference type="Pfam" id="PF07508">
    <property type="entry name" value="Recombinase"/>
    <property type="match status" value="1"/>
</dbReference>
<dbReference type="Gene3D" id="3.40.50.1390">
    <property type="entry name" value="Resolvase, N-terminal catalytic domain"/>
    <property type="match status" value="1"/>
</dbReference>
<dbReference type="GO" id="GO:0003677">
    <property type="term" value="F:DNA binding"/>
    <property type="evidence" value="ECO:0007669"/>
    <property type="project" value="InterPro"/>
</dbReference>
<evidence type="ECO:0000313" key="4">
    <source>
        <dbReference type="Proteomes" id="UP000567293"/>
    </source>
</evidence>
<dbReference type="InterPro" id="IPR006119">
    <property type="entry name" value="Resolv_N"/>
</dbReference>
<sequence>QQVVEHAESTARQYALVERAIAYGWIPERVIVIDEDQGQSGQSMATRLGFQRLLAEVSLDHVGLILGLELSRLARSNKDWHQLLELCAIFGTLLADADGLYDPTDYNDRLLLGLRGMMNEAELYILKGRMHEGRRNKAKRGELLNHPPMGYVRGPDSDYQLDPDEQAQRVVRLIFDVFEHQGSLHGLLRYFVAHDIRLPIRPHRGTNRGQLEWHRPNRMTLQNVLHHPIYAGAYRWGYRQVDPRKQQPGRPNTGRTVNPLELCEVLIKSRFPAYISWERFTSIQQRLANNRSIAQAQGAPRAGPSLLGGILGCGRCGRRLMPAYSGKANRLRYTCMRATIDYGAPGCLSLSGAFLDDFVGKQLMAVLEPASLELSIAAEQALRVERAQMETHWQQRLERAHYGAERAARQYHVVEPEHRLVARELERQWEE</sequence>
<dbReference type="InterPro" id="IPR050639">
    <property type="entry name" value="SSR_resolvase"/>
</dbReference>
<dbReference type="PROSITE" id="PS51737">
    <property type="entry name" value="RECOMBINASE_DNA_BIND"/>
    <property type="match status" value="1"/>
</dbReference>
<dbReference type="EMBL" id="JACDQQ010000252">
    <property type="protein sequence ID" value="MBA0083839.1"/>
    <property type="molecule type" value="Genomic_DNA"/>
</dbReference>
<dbReference type="PANTHER" id="PTHR30461:SF23">
    <property type="entry name" value="DNA RECOMBINASE-RELATED"/>
    <property type="match status" value="1"/>
</dbReference>
<comment type="caution">
    <text evidence="3">The sequence shown here is derived from an EMBL/GenBank/DDBJ whole genome shotgun (WGS) entry which is preliminary data.</text>
</comment>
<proteinExistence type="predicted"/>
<feature type="non-terminal residue" evidence="3">
    <location>
        <position position="1"/>
    </location>
</feature>
<evidence type="ECO:0000259" key="1">
    <source>
        <dbReference type="PROSITE" id="PS51736"/>
    </source>
</evidence>
<dbReference type="PROSITE" id="PS51736">
    <property type="entry name" value="RECOMBINASES_3"/>
    <property type="match status" value="1"/>
</dbReference>
<dbReference type="InterPro" id="IPR038109">
    <property type="entry name" value="DNA_bind_recomb_sf"/>
</dbReference>